<dbReference type="Pfam" id="PF03960">
    <property type="entry name" value="ArsC"/>
    <property type="match status" value="1"/>
</dbReference>
<evidence type="ECO:0000256" key="2">
    <source>
        <dbReference type="ARBA" id="ARBA00023002"/>
    </source>
</evidence>
<name>A0A1N6IKR6_9RHOB</name>
<dbReference type="EMBL" id="FSRL01000002">
    <property type="protein sequence ID" value="SIO32595.1"/>
    <property type="molecule type" value="Genomic_DNA"/>
</dbReference>
<proteinExistence type="inferred from homology"/>
<gene>
    <name evidence="5" type="ORF">SAMN05444002_4012</name>
</gene>
<accession>A0A1N6IKR6</accession>
<keyword evidence="2 4" id="KW-0560">Oxidoreductase</keyword>
<evidence type="ECO:0000256" key="4">
    <source>
        <dbReference type="RuleBase" id="RU362029"/>
    </source>
</evidence>
<dbReference type="Proteomes" id="UP000184932">
    <property type="component" value="Unassembled WGS sequence"/>
</dbReference>
<evidence type="ECO:0000313" key="5">
    <source>
        <dbReference type="EMBL" id="SIO32595.1"/>
    </source>
</evidence>
<dbReference type="PANTHER" id="PTHR30041:SF4">
    <property type="entry name" value="ARSENATE REDUCTASE"/>
    <property type="match status" value="1"/>
</dbReference>
<dbReference type="InterPro" id="IPR006659">
    <property type="entry name" value="Arsenate_reductase"/>
</dbReference>
<dbReference type="PROSITE" id="PS51353">
    <property type="entry name" value="ARSC"/>
    <property type="match status" value="1"/>
</dbReference>
<dbReference type="InterPro" id="IPR036249">
    <property type="entry name" value="Thioredoxin-like_sf"/>
</dbReference>
<dbReference type="GO" id="GO:0008794">
    <property type="term" value="F:arsenate reductase (glutaredoxin) activity"/>
    <property type="evidence" value="ECO:0007669"/>
    <property type="project" value="UniProtKB-UniRule"/>
</dbReference>
<reference evidence="6" key="1">
    <citation type="submission" date="2016-11" db="EMBL/GenBank/DDBJ databases">
        <authorList>
            <person name="Varghese N."/>
            <person name="Submissions S."/>
        </authorList>
    </citation>
    <scope>NUCLEOTIDE SEQUENCE [LARGE SCALE GENOMIC DNA]</scope>
    <source>
        <strain evidence="6">DSM 29440</strain>
    </source>
</reference>
<keyword evidence="6" id="KW-1185">Reference proteome</keyword>
<protein>
    <recommendedName>
        <fullName evidence="4">Arsenate reductase</fullName>
        <ecNumber evidence="4">1.20.4.1</ecNumber>
    </recommendedName>
</protein>
<dbReference type="RefSeq" id="WP_074258149.1">
    <property type="nucleotide sequence ID" value="NZ_FSRL01000002.1"/>
</dbReference>
<comment type="similarity">
    <text evidence="1 3 4">Belongs to the ArsC family.</text>
</comment>
<organism evidence="5 6">
    <name type="scientific">Vannielia litorea</name>
    <dbReference type="NCBI Taxonomy" id="1217970"/>
    <lineage>
        <taxon>Bacteria</taxon>
        <taxon>Pseudomonadati</taxon>
        <taxon>Pseudomonadota</taxon>
        <taxon>Alphaproteobacteria</taxon>
        <taxon>Rhodobacterales</taxon>
        <taxon>Paracoccaceae</taxon>
        <taxon>Vannielia</taxon>
    </lineage>
</organism>
<dbReference type="CDD" id="cd03034">
    <property type="entry name" value="ArsC_ArsC"/>
    <property type="match status" value="1"/>
</dbReference>
<dbReference type="EC" id="1.20.4.1" evidence="4"/>
<dbReference type="STRING" id="1217970.SAMN05444002_4012"/>
<dbReference type="PANTHER" id="PTHR30041">
    <property type="entry name" value="ARSENATE REDUCTASE"/>
    <property type="match status" value="1"/>
</dbReference>
<dbReference type="Gene3D" id="3.40.30.10">
    <property type="entry name" value="Glutaredoxin"/>
    <property type="match status" value="1"/>
</dbReference>
<evidence type="ECO:0000313" key="6">
    <source>
        <dbReference type="Proteomes" id="UP000184932"/>
    </source>
</evidence>
<dbReference type="AlphaFoldDB" id="A0A1N6IKR6"/>
<comment type="catalytic activity">
    <reaction evidence="4">
        <text>[glutaredoxin]-dithiol + arsenate + glutathione + H(+) = glutathionyl-S-S-[glutaredoxin] + arsenite + H2O</text>
        <dbReference type="Rhea" id="RHEA:22016"/>
        <dbReference type="Rhea" id="RHEA-COMP:10729"/>
        <dbReference type="Rhea" id="RHEA-COMP:17668"/>
        <dbReference type="ChEBI" id="CHEBI:15377"/>
        <dbReference type="ChEBI" id="CHEBI:15378"/>
        <dbReference type="ChEBI" id="CHEBI:29242"/>
        <dbReference type="ChEBI" id="CHEBI:29950"/>
        <dbReference type="ChEBI" id="CHEBI:48597"/>
        <dbReference type="ChEBI" id="CHEBI:57925"/>
        <dbReference type="ChEBI" id="CHEBI:146199"/>
        <dbReference type="EC" id="1.20.4.1"/>
    </reaction>
</comment>
<evidence type="ECO:0000256" key="3">
    <source>
        <dbReference type="PROSITE-ProRule" id="PRU01282"/>
    </source>
</evidence>
<dbReference type="SUPFAM" id="SSF52833">
    <property type="entry name" value="Thioredoxin-like"/>
    <property type="match status" value="1"/>
</dbReference>
<dbReference type="NCBIfam" id="TIGR00014">
    <property type="entry name" value="arsC"/>
    <property type="match status" value="1"/>
</dbReference>
<evidence type="ECO:0000256" key="1">
    <source>
        <dbReference type="ARBA" id="ARBA00007198"/>
    </source>
</evidence>
<dbReference type="OrthoDB" id="9790554at2"/>
<sequence>MSNPIIWHNPRCSKSRETLKLLEERGYTPQVRLYLENPPDPAELEHTCRLLGVAPITLIRRKEEPARALTDDMPADMLFAAMAADPIMIERPIVFHNGKAAIGRPPEDVLAILD</sequence>
<dbReference type="InterPro" id="IPR006660">
    <property type="entry name" value="Arsenate_reductase-like"/>
</dbReference>